<evidence type="ECO:0000256" key="4">
    <source>
        <dbReference type="ARBA" id="ARBA00023136"/>
    </source>
</evidence>
<keyword evidence="7" id="KW-1185">Reference proteome</keyword>
<feature type="transmembrane region" description="Helical" evidence="5">
    <location>
        <begin position="266"/>
        <end position="288"/>
    </location>
</feature>
<reference evidence="6 7" key="1">
    <citation type="submission" date="2023-02" db="EMBL/GenBank/DDBJ databases">
        <title>Genome sequence of Novosphingobium humi KACC 19094.</title>
        <authorList>
            <person name="Kim S."/>
            <person name="Heo J."/>
            <person name="Kwon S.-W."/>
        </authorList>
    </citation>
    <scope>NUCLEOTIDE SEQUENCE [LARGE SCALE GENOMIC DNA]</scope>
    <source>
        <strain evidence="6 7">KACC 19094</strain>
    </source>
</reference>
<dbReference type="Pfam" id="PF04191">
    <property type="entry name" value="PEMT"/>
    <property type="match status" value="1"/>
</dbReference>
<feature type="transmembrane region" description="Helical" evidence="5">
    <location>
        <begin position="199"/>
        <end position="219"/>
    </location>
</feature>
<protein>
    <submittedName>
        <fullName evidence="6">Methyltransferase</fullName>
    </submittedName>
</protein>
<feature type="transmembrane region" description="Helical" evidence="5">
    <location>
        <begin position="17"/>
        <end position="35"/>
    </location>
</feature>
<evidence type="ECO:0000313" key="6">
    <source>
        <dbReference type="EMBL" id="WCT76526.1"/>
    </source>
</evidence>
<evidence type="ECO:0000256" key="2">
    <source>
        <dbReference type="ARBA" id="ARBA00022692"/>
    </source>
</evidence>
<keyword evidence="3 5" id="KW-1133">Transmembrane helix</keyword>
<evidence type="ECO:0000256" key="3">
    <source>
        <dbReference type="ARBA" id="ARBA00022989"/>
    </source>
</evidence>
<keyword evidence="6" id="KW-0808">Transferase</keyword>
<feature type="transmembrane region" description="Helical" evidence="5">
    <location>
        <begin position="109"/>
        <end position="130"/>
    </location>
</feature>
<dbReference type="GO" id="GO:0008168">
    <property type="term" value="F:methyltransferase activity"/>
    <property type="evidence" value="ECO:0007669"/>
    <property type="project" value="UniProtKB-KW"/>
</dbReference>
<dbReference type="EMBL" id="CP117417">
    <property type="protein sequence ID" value="WCT76526.1"/>
    <property type="molecule type" value="Genomic_DNA"/>
</dbReference>
<dbReference type="RefSeq" id="WP_273616965.1">
    <property type="nucleotide sequence ID" value="NZ_CP117417.1"/>
</dbReference>
<organism evidence="6 7">
    <name type="scientific">Novosphingobium humi</name>
    <dbReference type="NCBI Taxonomy" id="2282397"/>
    <lineage>
        <taxon>Bacteria</taxon>
        <taxon>Pseudomonadati</taxon>
        <taxon>Pseudomonadota</taxon>
        <taxon>Alphaproteobacteria</taxon>
        <taxon>Sphingomonadales</taxon>
        <taxon>Sphingomonadaceae</taxon>
        <taxon>Novosphingobium</taxon>
    </lineage>
</organism>
<dbReference type="InterPro" id="IPR007318">
    <property type="entry name" value="Phopholipid_MeTrfase"/>
</dbReference>
<feature type="transmembrane region" description="Helical" evidence="5">
    <location>
        <begin position="136"/>
        <end position="158"/>
    </location>
</feature>
<evidence type="ECO:0000313" key="7">
    <source>
        <dbReference type="Proteomes" id="UP001218231"/>
    </source>
</evidence>
<feature type="transmembrane region" description="Helical" evidence="5">
    <location>
        <begin position="231"/>
        <end position="254"/>
    </location>
</feature>
<feature type="transmembrane region" description="Helical" evidence="5">
    <location>
        <begin position="55"/>
        <end position="78"/>
    </location>
</feature>
<evidence type="ECO:0000256" key="5">
    <source>
        <dbReference type="SAM" id="Phobius"/>
    </source>
</evidence>
<dbReference type="GO" id="GO:0032259">
    <property type="term" value="P:methylation"/>
    <property type="evidence" value="ECO:0007669"/>
    <property type="project" value="UniProtKB-KW"/>
</dbReference>
<dbReference type="Gene3D" id="1.20.120.1630">
    <property type="match status" value="1"/>
</dbReference>
<dbReference type="Proteomes" id="UP001218231">
    <property type="component" value="Chromosome"/>
</dbReference>
<proteinExistence type="predicted"/>
<feature type="transmembrane region" description="Helical" evidence="5">
    <location>
        <begin position="308"/>
        <end position="331"/>
    </location>
</feature>
<comment type="subcellular location">
    <subcellularLocation>
        <location evidence="1">Endomembrane system</location>
        <topology evidence="1">Multi-pass membrane protein</topology>
    </subcellularLocation>
</comment>
<name>A0ABY7TV83_9SPHN</name>
<evidence type="ECO:0000256" key="1">
    <source>
        <dbReference type="ARBA" id="ARBA00004127"/>
    </source>
</evidence>
<gene>
    <name evidence="6" type="ORF">PQ457_11335</name>
</gene>
<accession>A0ABY7TV83</accession>
<keyword evidence="2 5" id="KW-0812">Transmembrane</keyword>
<keyword evidence="4 5" id="KW-0472">Membrane</keyword>
<keyword evidence="6" id="KW-0489">Methyltransferase</keyword>
<sequence length="434" mass="48075">MDCSTGPSVVARPQSDVSAGVGLVGLAVLVAWVMVCRSWPMVAGALDLGGPREPLAGPYAALLALALSSGAMAMWSVLVDKVHRRVSTGIDWAHPRPLRDVLGISAIKLVGLWATWAVIGTAYCLFRFYWQQPWLFGIRLIGMAMVPMTLLSVPYVLWLDRVLIHPRDGAWHCGAWILGRDGADGGAVLLHARRWAVKGFFTAFMFSILPGGFAAVVHADAATLGDPVTLANWLISWLFMVDVQIGTAGYLFTLRPLDAHIRSANPYLDGWVAALVCYPPFIMMGGNGPLDYHPGTAEWSQWLAGHDWALWGWGAWLVMLTGIYAWATLVFGLRFSNLTYRGVITHGPYRLTRHPAYVAKNLFWWSVTLPFLSPTGSLVDCIRNTAILAMVSAVYWWRAKTEERHLLSQDAKYREYWAWAETGAPITRLLKRIV</sequence>